<feature type="transmembrane region" description="Helical" evidence="1">
    <location>
        <begin position="39"/>
        <end position="63"/>
    </location>
</feature>
<dbReference type="AlphaFoldDB" id="A0AAI9ZJP3"/>
<evidence type="ECO:0000256" key="1">
    <source>
        <dbReference type="SAM" id="Phobius"/>
    </source>
</evidence>
<protein>
    <submittedName>
        <fullName evidence="2">Uncharacterized protein</fullName>
    </submittedName>
</protein>
<dbReference type="RefSeq" id="XP_060440529.1">
    <property type="nucleotide sequence ID" value="XM_060591259.1"/>
</dbReference>
<name>A0AAI9ZJP3_9PEZI</name>
<keyword evidence="3" id="KW-1185">Reference proteome</keyword>
<reference evidence="2" key="1">
    <citation type="submission" date="2021-06" db="EMBL/GenBank/DDBJ databases">
        <title>Comparative genomics, transcriptomics and evolutionary studies reveal genomic signatures of adaptation to plant cell wall in hemibiotrophic fungi.</title>
        <authorList>
            <consortium name="DOE Joint Genome Institute"/>
            <person name="Baroncelli R."/>
            <person name="Diaz J.F."/>
            <person name="Benocci T."/>
            <person name="Peng M."/>
            <person name="Battaglia E."/>
            <person name="Haridas S."/>
            <person name="Andreopoulos W."/>
            <person name="Labutti K."/>
            <person name="Pangilinan J."/>
            <person name="Floch G.L."/>
            <person name="Makela M.R."/>
            <person name="Henrissat B."/>
            <person name="Grigoriev I.V."/>
            <person name="Crouch J.A."/>
            <person name="De Vries R.P."/>
            <person name="Sukno S.A."/>
            <person name="Thon M.R."/>
        </authorList>
    </citation>
    <scope>NUCLEOTIDE SEQUENCE</scope>
    <source>
        <strain evidence="2">CBS 102054</strain>
    </source>
</reference>
<dbReference type="EMBL" id="JAHMHQ010000024">
    <property type="protein sequence ID" value="KAK1624534.1"/>
    <property type="molecule type" value="Genomic_DNA"/>
</dbReference>
<accession>A0AAI9ZJP3</accession>
<evidence type="ECO:0000313" key="3">
    <source>
        <dbReference type="Proteomes" id="UP001243989"/>
    </source>
</evidence>
<gene>
    <name evidence="2" type="ORF">BDP81DRAFT_437762</name>
</gene>
<keyword evidence="1" id="KW-1133">Transmembrane helix</keyword>
<dbReference type="GeneID" id="85476121"/>
<comment type="caution">
    <text evidence="2">The sequence shown here is derived from an EMBL/GenBank/DDBJ whole genome shotgun (WGS) entry which is preliminary data.</text>
</comment>
<evidence type="ECO:0000313" key="2">
    <source>
        <dbReference type="EMBL" id="KAK1624534.1"/>
    </source>
</evidence>
<keyword evidence="1" id="KW-0812">Transmembrane</keyword>
<keyword evidence="1" id="KW-0472">Membrane</keyword>
<sequence length="67" mass="7057">MDNVRTGRRRIHGVTGVFGMVGTGTGRFSGKSGNGDTTFWWAAHSIIPFALLLMASGSGFSVLSHMG</sequence>
<proteinExistence type="predicted"/>
<organism evidence="2 3">
    <name type="scientific">Colletotrichum phormii</name>
    <dbReference type="NCBI Taxonomy" id="359342"/>
    <lineage>
        <taxon>Eukaryota</taxon>
        <taxon>Fungi</taxon>
        <taxon>Dikarya</taxon>
        <taxon>Ascomycota</taxon>
        <taxon>Pezizomycotina</taxon>
        <taxon>Sordariomycetes</taxon>
        <taxon>Hypocreomycetidae</taxon>
        <taxon>Glomerellales</taxon>
        <taxon>Glomerellaceae</taxon>
        <taxon>Colletotrichum</taxon>
        <taxon>Colletotrichum acutatum species complex</taxon>
    </lineage>
</organism>
<dbReference type="Proteomes" id="UP001243989">
    <property type="component" value="Unassembled WGS sequence"/>
</dbReference>